<dbReference type="PROSITE" id="PS50254">
    <property type="entry name" value="REL_2"/>
    <property type="match status" value="1"/>
</dbReference>
<dbReference type="GeneID" id="116300424"/>
<dbReference type="Proteomes" id="UP000515163">
    <property type="component" value="Unplaced"/>
</dbReference>
<evidence type="ECO:0000313" key="6">
    <source>
        <dbReference type="RefSeq" id="XP_031565157.1"/>
    </source>
</evidence>
<dbReference type="InterPro" id="IPR013783">
    <property type="entry name" value="Ig-like_fold"/>
</dbReference>
<dbReference type="Gene3D" id="2.60.40.10">
    <property type="entry name" value="Immunoglobulins"/>
    <property type="match status" value="1"/>
</dbReference>
<name>A0A6P8ICB3_ACTTE</name>
<evidence type="ECO:0000313" key="4">
    <source>
        <dbReference type="Proteomes" id="UP000515163"/>
    </source>
</evidence>
<gene>
    <name evidence="5 6" type="primary">LOC116300424</name>
</gene>
<dbReference type="PROSITE" id="PS50297">
    <property type="entry name" value="ANK_REP_REGION"/>
    <property type="match status" value="4"/>
</dbReference>
<dbReference type="InterPro" id="IPR033926">
    <property type="entry name" value="IPT_NFkappaB"/>
</dbReference>
<dbReference type="CDD" id="cd01177">
    <property type="entry name" value="IPT_NFkappaB"/>
    <property type="match status" value="1"/>
</dbReference>
<dbReference type="InterPro" id="IPR032397">
    <property type="entry name" value="RHD_dimer"/>
</dbReference>
<dbReference type="PRINTS" id="PR01415">
    <property type="entry name" value="ANKYRIN"/>
</dbReference>
<feature type="region of interest" description="Disordered" evidence="2">
    <location>
        <begin position="434"/>
        <end position="461"/>
    </location>
</feature>
<dbReference type="PANTHER" id="PTHR24169:SF25">
    <property type="entry name" value="DORSAL-RELATED IMMUNITY FACTOR DIF-RELATED"/>
    <property type="match status" value="1"/>
</dbReference>
<dbReference type="SMART" id="SM00429">
    <property type="entry name" value="IPT"/>
    <property type="match status" value="1"/>
</dbReference>
<dbReference type="InterPro" id="IPR011539">
    <property type="entry name" value="RHD_DNA_bind_dom"/>
</dbReference>
<dbReference type="InterPro" id="IPR002909">
    <property type="entry name" value="IPT_dom"/>
</dbReference>
<accession>A0A6P8ICB3</accession>
<dbReference type="InterPro" id="IPR037059">
    <property type="entry name" value="RHD_DNA_bind_dom_sf"/>
</dbReference>
<dbReference type="InterPro" id="IPR030492">
    <property type="entry name" value="RHD_CS"/>
</dbReference>
<dbReference type="AlphaFoldDB" id="A0A6P8ICB3"/>
<keyword evidence="1" id="KW-0040">ANK repeat</keyword>
<dbReference type="Gene3D" id="2.60.40.340">
    <property type="entry name" value="Rel homology domain (RHD), DNA-binding domain"/>
    <property type="match status" value="1"/>
</dbReference>
<dbReference type="SUPFAM" id="SSF49417">
    <property type="entry name" value="p53-like transcription factors"/>
    <property type="match status" value="1"/>
</dbReference>
<dbReference type="RefSeq" id="XP_031565156.1">
    <property type="nucleotide sequence ID" value="XM_031709296.1"/>
</dbReference>
<sequence length="859" mass="93672">MTQSEQQVGSTLTESMLHEIMTPGFLPDISALNVQMQGTYDGPYLEILEQPKSRGFRFRYPCEGPSHGGLPGEFSTQKTKSYPSVQLNNYRGPCRIVVSLVTEEEPYMPHAHSLTGKNASKEGIVTVQIGPEQGMSASFPNLGIQHVTRKAVAKTLLERYTKMQELQSLTMSVMSTTHNDPASLFGISGLGAQHAAGTDNKPFDKNLALSVADEEAKKIRKMVDDQAKQMNLSCVRLCFQAYLPDDNGNFTKPLKPCISNAVYDSKAPSACQLKICRMDKNSGCVTGGDEVYLLCDRVQKDDIEVHFLEYDSEGKVNWEDLGTFAPSDVHRQFAIVFKTPPYWNVAVEKPVKVFCELRRKSDKETSEPMEFTYTPQLFDQEQIGAKRRKKIPHFSEYFQPPPGGPAGGAGGIGGGDATGYFNFGGGFTLAGIGLPSTTSDQTQGGTGGGMQQATASPGTQPSQEMLKELAWAIAQHTSSAMRDYASTGDTRYLLAIQHQLTAVQNDDGDTALHLAVINCQFNATESLVSVMKDLPGDLVNEYNYLRQTPLHLAVLTKQPCAAECLMKGNAKATSCDRHGNTPVHIACAQGDIGCLKVLLNKKLRKESEEFPEIHWQNYNGFTPLHLAVIRGNREIIKMILSVGADVEAKDGTCGRTPLHLAVENNNLAIAGFLILEAKCYVDSYTFDDNTPLHLAAGRGLEGLTALLVAAGADTMETNSEDETPYSLASTAEVKKILADEDEVPDTLDDIKIPEVEIKKMSAEANASLIGQTTAPPETTRLLTSSNYGNKKDLHAVKAMVDHEDSGVEGDSGFGSHSISVSRSEDSFPFSSHPGKIYHPTTEQDPRLQSTNNQPMKWAH</sequence>
<dbReference type="InterPro" id="IPR014756">
    <property type="entry name" value="Ig_E-set"/>
</dbReference>
<dbReference type="GO" id="GO:0003700">
    <property type="term" value="F:DNA-binding transcription factor activity"/>
    <property type="evidence" value="ECO:0007669"/>
    <property type="project" value="InterPro"/>
</dbReference>
<dbReference type="Pfam" id="PF12796">
    <property type="entry name" value="Ank_2"/>
    <property type="match status" value="2"/>
</dbReference>
<dbReference type="GO" id="GO:0005737">
    <property type="term" value="C:cytoplasm"/>
    <property type="evidence" value="ECO:0007669"/>
    <property type="project" value="InterPro"/>
</dbReference>
<feature type="compositionally biased region" description="Polar residues" evidence="2">
    <location>
        <begin position="840"/>
        <end position="859"/>
    </location>
</feature>
<feature type="repeat" description="ANK" evidence="1">
    <location>
        <begin position="687"/>
        <end position="719"/>
    </location>
</feature>
<dbReference type="SUPFAM" id="SSF81296">
    <property type="entry name" value="E set domains"/>
    <property type="match status" value="1"/>
</dbReference>
<evidence type="ECO:0000259" key="3">
    <source>
        <dbReference type="PROSITE" id="PS50254"/>
    </source>
</evidence>
<dbReference type="PROSITE" id="PS50088">
    <property type="entry name" value="ANK_REPEAT"/>
    <property type="match status" value="4"/>
</dbReference>
<feature type="repeat" description="ANK" evidence="1">
    <location>
        <begin position="653"/>
        <end position="674"/>
    </location>
</feature>
<evidence type="ECO:0000313" key="5">
    <source>
        <dbReference type="RefSeq" id="XP_031565156.1"/>
    </source>
</evidence>
<dbReference type="PRINTS" id="PR00057">
    <property type="entry name" value="NFKBTNSCPFCT"/>
</dbReference>
<keyword evidence="4" id="KW-1185">Reference proteome</keyword>
<dbReference type="OrthoDB" id="10254686at2759"/>
<dbReference type="Pfam" id="PF16179">
    <property type="entry name" value="RHD_dimer"/>
    <property type="match status" value="1"/>
</dbReference>
<dbReference type="RefSeq" id="XP_031565157.1">
    <property type="nucleotide sequence ID" value="XM_031709297.1"/>
</dbReference>
<feature type="domain" description="RHD" evidence="3">
    <location>
        <begin position="40"/>
        <end position="269"/>
    </location>
</feature>
<evidence type="ECO:0000256" key="2">
    <source>
        <dbReference type="SAM" id="MobiDB-lite"/>
    </source>
</evidence>
<dbReference type="Gene3D" id="1.25.40.20">
    <property type="entry name" value="Ankyrin repeat-containing domain"/>
    <property type="match status" value="1"/>
</dbReference>
<dbReference type="InterPro" id="IPR000451">
    <property type="entry name" value="NFkB/Dor"/>
</dbReference>
<proteinExistence type="predicted"/>
<dbReference type="KEGG" id="aten:116300424"/>
<protein>
    <submittedName>
        <fullName evidence="5 6">Nuclear factor NF-kappa-B p105 subunit-like</fullName>
    </submittedName>
</protein>
<dbReference type="InterPro" id="IPR002110">
    <property type="entry name" value="Ankyrin_rpt"/>
</dbReference>
<feature type="region of interest" description="Disordered" evidence="2">
    <location>
        <begin position="804"/>
        <end position="859"/>
    </location>
</feature>
<feature type="repeat" description="ANK" evidence="1">
    <location>
        <begin position="578"/>
        <end position="601"/>
    </location>
</feature>
<dbReference type="InterPro" id="IPR036770">
    <property type="entry name" value="Ankyrin_rpt-contain_sf"/>
</dbReference>
<dbReference type="SMART" id="SM00248">
    <property type="entry name" value="ANK"/>
    <property type="match status" value="6"/>
</dbReference>
<dbReference type="FunFam" id="2.60.40.10:FF:000046">
    <property type="entry name" value="Nuclear factor NF-kappa-B p105 subunit"/>
    <property type="match status" value="1"/>
</dbReference>
<dbReference type="Pfam" id="PF00554">
    <property type="entry name" value="RHD_DNA_bind"/>
    <property type="match status" value="1"/>
</dbReference>
<reference evidence="5 6" key="1">
    <citation type="submission" date="2025-04" db="UniProtKB">
        <authorList>
            <consortium name="RefSeq"/>
        </authorList>
    </citation>
    <scope>IDENTIFICATION</scope>
    <source>
        <tissue evidence="5 6">Tentacle</tissue>
    </source>
</reference>
<dbReference type="InterPro" id="IPR008967">
    <property type="entry name" value="p53-like_TF_DNA-bd_sf"/>
</dbReference>
<dbReference type="GO" id="GO:0003677">
    <property type="term" value="F:DNA binding"/>
    <property type="evidence" value="ECO:0007669"/>
    <property type="project" value="InterPro"/>
</dbReference>
<dbReference type="SUPFAM" id="SSF48403">
    <property type="entry name" value="Ankyrin repeat"/>
    <property type="match status" value="1"/>
</dbReference>
<feature type="repeat" description="ANK" evidence="1">
    <location>
        <begin position="619"/>
        <end position="651"/>
    </location>
</feature>
<evidence type="ECO:0000256" key="1">
    <source>
        <dbReference type="PROSITE-ProRule" id="PRU00023"/>
    </source>
</evidence>
<organism evidence="4 5">
    <name type="scientific">Actinia tenebrosa</name>
    <name type="common">Australian red waratah sea anemone</name>
    <dbReference type="NCBI Taxonomy" id="6105"/>
    <lineage>
        <taxon>Eukaryota</taxon>
        <taxon>Metazoa</taxon>
        <taxon>Cnidaria</taxon>
        <taxon>Anthozoa</taxon>
        <taxon>Hexacorallia</taxon>
        <taxon>Actiniaria</taxon>
        <taxon>Actiniidae</taxon>
        <taxon>Actinia</taxon>
    </lineage>
</organism>
<dbReference type="PANTHER" id="PTHR24169">
    <property type="entry name" value="NUCLEAR FACTOR NF-KAPPA-B PROTEIN"/>
    <property type="match status" value="1"/>
</dbReference>
<dbReference type="PROSITE" id="PS01204">
    <property type="entry name" value="REL_1"/>
    <property type="match status" value="1"/>
</dbReference>